<dbReference type="EMBL" id="CP012752">
    <property type="protein sequence ID" value="ALG11044.1"/>
    <property type="molecule type" value="Genomic_DNA"/>
</dbReference>
<dbReference type="Gene3D" id="3.10.450.50">
    <property type="match status" value="1"/>
</dbReference>
<feature type="domain" description="SnoaL-like" evidence="1">
    <location>
        <begin position="10"/>
        <end position="111"/>
    </location>
</feature>
<dbReference type="KEGG" id="kphy:AOZ06_32875"/>
<dbReference type="NCBIfam" id="TIGR02246">
    <property type="entry name" value="SgcJ/EcaC family oxidoreductase"/>
    <property type="match status" value="1"/>
</dbReference>
<keyword evidence="3" id="KW-1185">Reference proteome</keyword>
<evidence type="ECO:0000313" key="2">
    <source>
        <dbReference type="EMBL" id="ALG11044.1"/>
    </source>
</evidence>
<dbReference type="STRING" id="860235.AOZ06_32875"/>
<protein>
    <recommendedName>
        <fullName evidence="1">SnoaL-like domain-containing protein</fullName>
    </recommendedName>
</protein>
<dbReference type="InterPro" id="IPR037401">
    <property type="entry name" value="SnoaL-like"/>
</dbReference>
<reference evidence="2 3" key="1">
    <citation type="submission" date="2015-07" db="EMBL/GenBank/DDBJ databases">
        <title>Genome sequencing of Kibdelosporangium phytohabitans.</title>
        <authorList>
            <person name="Qin S."/>
            <person name="Xing K."/>
        </authorList>
    </citation>
    <scope>NUCLEOTIDE SEQUENCE [LARGE SCALE GENOMIC DNA]</scope>
    <source>
        <strain evidence="2 3">KLBMP1111</strain>
    </source>
</reference>
<dbReference type="Pfam" id="PF12680">
    <property type="entry name" value="SnoaL_2"/>
    <property type="match status" value="1"/>
</dbReference>
<dbReference type="Proteomes" id="UP000063699">
    <property type="component" value="Chromosome"/>
</dbReference>
<dbReference type="AlphaFoldDB" id="A0A0N9I8R3"/>
<accession>A0A0N9I8R3</accession>
<dbReference type="RefSeq" id="WP_054292946.1">
    <property type="nucleotide sequence ID" value="NZ_CP012752.1"/>
</dbReference>
<sequence>MTTKGLLAAMENAWNTGDGVAWAANFAADTVFVDALGGIHRGSATLRVEHQELFDTIYQGSTLKLHVVETRTLGTDLHLLRVGYTLHVPAGPRAGELRGMQMLLVQNGLILDFQNTFTRTDPDFAGIAGHPSQHFPAQGTASSPTR</sequence>
<dbReference type="InterPro" id="IPR011944">
    <property type="entry name" value="Steroid_delta5-4_isomerase"/>
</dbReference>
<name>A0A0N9I8R3_9PSEU</name>
<evidence type="ECO:0000259" key="1">
    <source>
        <dbReference type="Pfam" id="PF12680"/>
    </source>
</evidence>
<dbReference type="InterPro" id="IPR032710">
    <property type="entry name" value="NTF2-like_dom_sf"/>
</dbReference>
<evidence type="ECO:0000313" key="3">
    <source>
        <dbReference type="Proteomes" id="UP000063699"/>
    </source>
</evidence>
<dbReference type="OrthoDB" id="582586at2"/>
<organism evidence="2 3">
    <name type="scientific">Kibdelosporangium phytohabitans</name>
    <dbReference type="NCBI Taxonomy" id="860235"/>
    <lineage>
        <taxon>Bacteria</taxon>
        <taxon>Bacillati</taxon>
        <taxon>Actinomycetota</taxon>
        <taxon>Actinomycetes</taxon>
        <taxon>Pseudonocardiales</taxon>
        <taxon>Pseudonocardiaceae</taxon>
        <taxon>Kibdelosporangium</taxon>
    </lineage>
</organism>
<dbReference type="SUPFAM" id="SSF54427">
    <property type="entry name" value="NTF2-like"/>
    <property type="match status" value="1"/>
</dbReference>
<gene>
    <name evidence="2" type="ORF">AOZ06_32875</name>
</gene>
<proteinExistence type="predicted"/>